<dbReference type="EMBL" id="FNIR01000008">
    <property type="protein sequence ID" value="SDO90011.1"/>
    <property type="molecule type" value="Genomic_DNA"/>
</dbReference>
<dbReference type="RefSeq" id="WP_091246243.1">
    <property type="nucleotide sequence ID" value="NZ_FNIR01000008.1"/>
</dbReference>
<proteinExistence type="predicted"/>
<evidence type="ECO:0000313" key="2">
    <source>
        <dbReference type="Proteomes" id="UP000199088"/>
    </source>
</evidence>
<evidence type="ECO:0000313" key="1">
    <source>
        <dbReference type="EMBL" id="SDO90011.1"/>
    </source>
</evidence>
<organism evidence="1 2">
    <name type="scientific">Klenkia soli</name>
    <dbReference type="NCBI Taxonomy" id="1052260"/>
    <lineage>
        <taxon>Bacteria</taxon>
        <taxon>Bacillati</taxon>
        <taxon>Actinomycetota</taxon>
        <taxon>Actinomycetes</taxon>
        <taxon>Geodermatophilales</taxon>
        <taxon>Geodermatophilaceae</taxon>
        <taxon>Klenkia</taxon>
    </lineage>
</organism>
<keyword evidence="2" id="KW-1185">Reference proteome</keyword>
<dbReference type="AlphaFoldDB" id="A0A1H0NBH9"/>
<sequence>MLDGHDVPVFDEIQLWERSSVPTCSVVLTVSHDDDLDELLSDLDRAGLTGENWTTSVRMLCAACSSGSPGAHDHPFGSSDGGDRTLGISGHAEAVEAVLAGWRDRREGRGHGRVAVELA</sequence>
<accession>A0A1H0NBH9</accession>
<reference evidence="2" key="1">
    <citation type="submission" date="2016-10" db="EMBL/GenBank/DDBJ databases">
        <authorList>
            <person name="Varghese N."/>
            <person name="Submissions S."/>
        </authorList>
    </citation>
    <scope>NUCLEOTIDE SEQUENCE [LARGE SCALE GENOMIC DNA]</scope>
    <source>
        <strain evidence="2">DSM 45843</strain>
    </source>
</reference>
<dbReference type="OrthoDB" id="5982980at2"/>
<gene>
    <name evidence="1" type="ORF">SAMN05660199_02808</name>
</gene>
<protein>
    <submittedName>
        <fullName evidence="1">Uncharacterized protein</fullName>
    </submittedName>
</protein>
<name>A0A1H0NBH9_9ACTN</name>
<dbReference type="Proteomes" id="UP000199088">
    <property type="component" value="Unassembled WGS sequence"/>
</dbReference>